<name>A0A3G2R7R5_9FIRM</name>
<keyword evidence="12" id="KW-1185">Reference proteome</keyword>
<keyword evidence="9" id="KW-0460">Magnesium</keyword>
<dbReference type="Gene3D" id="3.40.50.300">
    <property type="entry name" value="P-loop containing nucleotide triphosphate hydrolases"/>
    <property type="match status" value="1"/>
</dbReference>
<evidence type="ECO:0000256" key="5">
    <source>
        <dbReference type="ARBA" id="ARBA00022694"/>
    </source>
</evidence>
<dbReference type="PANTHER" id="PTHR33540:SF2">
    <property type="entry name" value="TRNA THREONYLCARBAMOYLADENOSINE BIOSYNTHESIS PROTEIN TSAE"/>
    <property type="match status" value="1"/>
</dbReference>
<dbReference type="InterPro" id="IPR027417">
    <property type="entry name" value="P-loop_NTPase"/>
</dbReference>
<evidence type="ECO:0000313" key="11">
    <source>
        <dbReference type="EMBL" id="AYO31476.1"/>
    </source>
</evidence>
<evidence type="ECO:0000256" key="7">
    <source>
        <dbReference type="ARBA" id="ARBA00022741"/>
    </source>
</evidence>
<keyword evidence="11" id="KW-0808">Transferase</keyword>
<keyword evidence="5" id="KW-0819">tRNA processing</keyword>
<dbReference type="GO" id="GO:0005524">
    <property type="term" value="F:ATP binding"/>
    <property type="evidence" value="ECO:0007669"/>
    <property type="project" value="UniProtKB-KW"/>
</dbReference>
<dbReference type="RefSeq" id="WP_120767066.1">
    <property type="nucleotide sequence ID" value="NZ_CP033169.1"/>
</dbReference>
<dbReference type="EMBL" id="CP033169">
    <property type="protein sequence ID" value="AYO31476.1"/>
    <property type="molecule type" value="Genomic_DNA"/>
</dbReference>
<dbReference type="KEGG" id="bacg:D2962_13495"/>
<dbReference type="InterPro" id="IPR003442">
    <property type="entry name" value="T6A_TsaE"/>
</dbReference>
<dbReference type="GO" id="GO:0046872">
    <property type="term" value="F:metal ion binding"/>
    <property type="evidence" value="ECO:0007669"/>
    <property type="project" value="UniProtKB-KW"/>
</dbReference>
<evidence type="ECO:0000256" key="4">
    <source>
        <dbReference type="ARBA" id="ARBA00022490"/>
    </source>
</evidence>
<evidence type="ECO:0000256" key="8">
    <source>
        <dbReference type="ARBA" id="ARBA00022840"/>
    </source>
</evidence>
<evidence type="ECO:0000256" key="1">
    <source>
        <dbReference type="ARBA" id="ARBA00004496"/>
    </source>
</evidence>
<keyword evidence="4" id="KW-0963">Cytoplasm</keyword>
<dbReference type="Pfam" id="PF02367">
    <property type="entry name" value="TsaE"/>
    <property type="match status" value="1"/>
</dbReference>
<dbReference type="Proteomes" id="UP000280960">
    <property type="component" value="Chromosome"/>
</dbReference>
<dbReference type="AlphaFoldDB" id="A0A3G2R7R5"/>
<evidence type="ECO:0000256" key="9">
    <source>
        <dbReference type="ARBA" id="ARBA00022842"/>
    </source>
</evidence>
<reference evidence="11 12" key="1">
    <citation type="submission" date="2018-10" db="EMBL/GenBank/DDBJ databases">
        <authorList>
            <person name="Zhang X."/>
        </authorList>
    </citation>
    <scope>NUCLEOTIDE SEQUENCE [LARGE SCALE GENOMIC DNA]</scope>
    <source>
        <strain evidence="11 12">SK-G1</strain>
    </source>
</reference>
<keyword evidence="7" id="KW-0547">Nucleotide-binding</keyword>
<dbReference type="GO" id="GO:0016740">
    <property type="term" value="F:transferase activity"/>
    <property type="evidence" value="ECO:0007669"/>
    <property type="project" value="UniProtKB-KW"/>
</dbReference>
<evidence type="ECO:0000256" key="10">
    <source>
        <dbReference type="ARBA" id="ARBA00032441"/>
    </source>
</evidence>
<dbReference type="GO" id="GO:0002949">
    <property type="term" value="P:tRNA threonylcarbamoyladenosine modification"/>
    <property type="evidence" value="ECO:0007669"/>
    <property type="project" value="InterPro"/>
</dbReference>
<dbReference type="PANTHER" id="PTHR33540">
    <property type="entry name" value="TRNA THREONYLCARBAMOYLADENOSINE BIOSYNTHESIS PROTEIN TSAE"/>
    <property type="match status" value="1"/>
</dbReference>
<sequence>MKKIFETLNQNQTEKLGEALGKLLKAGDFLALAGDLGAGKTAFTRGIARGLGIHEDITSPTFTIINQYEAPVPLAHMDAYRLKTPEELENAGFYDYMEDFVVVLEWADRVEELLPGDVLWIYFTVLDENRRTIEFQSQTSHYDNILQELNL</sequence>
<evidence type="ECO:0000256" key="6">
    <source>
        <dbReference type="ARBA" id="ARBA00022723"/>
    </source>
</evidence>
<evidence type="ECO:0000313" key="12">
    <source>
        <dbReference type="Proteomes" id="UP000280960"/>
    </source>
</evidence>
<dbReference type="SUPFAM" id="SSF52540">
    <property type="entry name" value="P-loop containing nucleoside triphosphate hydrolases"/>
    <property type="match status" value="1"/>
</dbReference>
<accession>A0A3G2R7R5</accession>
<dbReference type="GO" id="GO:0005737">
    <property type="term" value="C:cytoplasm"/>
    <property type="evidence" value="ECO:0007669"/>
    <property type="project" value="UniProtKB-SubCell"/>
</dbReference>
<keyword evidence="8" id="KW-0067">ATP-binding</keyword>
<gene>
    <name evidence="11" type="primary">tsaE</name>
    <name evidence="11" type="ORF">D2962_13495</name>
</gene>
<evidence type="ECO:0000256" key="2">
    <source>
        <dbReference type="ARBA" id="ARBA00007599"/>
    </source>
</evidence>
<proteinExistence type="inferred from homology"/>
<evidence type="ECO:0000256" key="3">
    <source>
        <dbReference type="ARBA" id="ARBA00019010"/>
    </source>
</evidence>
<dbReference type="NCBIfam" id="TIGR00150">
    <property type="entry name" value="T6A_YjeE"/>
    <property type="match status" value="1"/>
</dbReference>
<protein>
    <recommendedName>
        <fullName evidence="3">tRNA threonylcarbamoyladenosine biosynthesis protein TsaE</fullName>
    </recommendedName>
    <alternativeName>
        <fullName evidence="10">t(6)A37 threonylcarbamoyladenosine biosynthesis protein TsaE</fullName>
    </alternativeName>
</protein>
<organism evidence="11 12">
    <name type="scientific">Biomaibacter acetigenes</name>
    <dbReference type="NCBI Taxonomy" id="2316383"/>
    <lineage>
        <taxon>Bacteria</taxon>
        <taxon>Bacillati</taxon>
        <taxon>Bacillota</taxon>
        <taxon>Clostridia</taxon>
        <taxon>Thermosediminibacterales</taxon>
        <taxon>Tepidanaerobacteraceae</taxon>
        <taxon>Biomaibacter</taxon>
    </lineage>
</organism>
<keyword evidence="6" id="KW-0479">Metal-binding</keyword>
<comment type="similarity">
    <text evidence="2">Belongs to the TsaE family.</text>
</comment>
<comment type="subcellular location">
    <subcellularLocation>
        <location evidence="1">Cytoplasm</location>
    </subcellularLocation>
</comment>